<dbReference type="EMBL" id="KQ947404">
    <property type="protein sequence ID" value="KUJ24526.1"/>
    <property type="molecule type" value="Genomic_DNA"/>
</dbReference>
<dbReference type="AlphaFoldDB" id="A0A194XWL7"/>
<accession>A0A194XWL7</accession>
<feature type="non-terminal residue" evidence="2">
    <location>
        <position position="137"/>
    </location>
</feature>
<dbReference type="Proteomes" id="UP000070700">
    <property type="component" value="Unassembled WGS sequence"/>
</dbReference>
<dbReference type="RefSeq" id="XP_018078881.1">
    <property type="nucleotide sequence ID" value="XM_018210386.1"/>
</dbReference>
<evidence type="ECO:0000313" key="2">
    <source>
        <dbReference type="EMBL" id="KUJ24526.1"/>
    </source>
</evidence>
<dbReference type="KEGG" id="psco:LY89DRAFT_605205"/>
<feature type="domain" description="Heterokaryon incompatibility" evidence="1">
    <location>
        <begin position="48"/>
        <end position="135"/>
    </location>
</feature>
<keyword evidence="3" id="KW-1185">Reference proteome</keyword>
<dbReference type="InParanoid" id="A0A194XWL7"/>
<gene>
    <name evidence="2" type="ORF">LY89DRAFT_605205</name>
</gene>
<dbReference type="InterPro" id="IPR052895">
    <property type="entry name" value="HetReg/Transcr_Mod"/>
</dbReference>
<proteinExistence type="predicted"/>
<dbReference type="GeneID" id="28820112"/>
<evidence type="ECO:0000313" key="3">
    <source>
        <dbReference type="Proteomes" id="UP000070700"/>
    </source>
</evidence>
<dbReference type="Pfam" id="PF06985">
    <property type="entry name" value="HET"/>
    <property type="match status" value="1"/>
</dbReference>
<dbReference type="PANTHER" id="PTHR24148">
    <property type="entry name" value="ANKYRIN REPEAT DOMAIN-CONTAINING PROTEIN 39 HOMOLOG-RELATED"/>
    <property type="match status" value="1"/>
</dbReference>
<dbReference type="PANTHER" id="PTHR24148:SF73">
    <property type="entry name" value="HET DOMAIN PROTEIN (AFU_ORTHOLOGUE AFUA_8G01020)"/>
    <property type="match status" value="1"/>
</dbReference>
<organism evidence="2 3">
    <name type="scientific">Mollisia scopiformis</name>
    <name type="common">Conifer needle endophyte fungus</name>
    <name type="synonym">Phialocephala scopiformis</name>
    <dbReference type="NCBI Taxonomy" id="149040"/>
    <lineage>
        <taxon>Eukaryota</taxon>
        <taxon>Fungi</taxon>
        <taxon>Dikarya</taxon>
        <taxon>Ascomycota</taxon>
        <taxon>Pezizomycotina</taxon>
        <taxon>Leotiomycetes</taxon>
        <taxon>Helotiales</taxon>
        <taxon>Mollisiaceae</taxon>
        <taxon>Mollisia</taxon>
    </lineage>
</organism>
<name>A0A194XWL7_MOLSC</name>
<reference evidence="2 3" key="1">
    <citation type="submission" date="2015-10" db="EMBL/GenBank/DDBJ databases">
        <title>Full genome of DAOMC 229536 Phialocephala scopiformis, a fungal endophyte of spruce producing the potent anti-insectan compound rugulosin.</title>
        <authorList>
            <consortium name="DOE Joint Genome Institute"/>
            <person name="Walker A.K."/>
            <person name="Frasz S.L."/>
            <person name="Seifert K.A."/>
            <person name="Miller J.D."/>
            <person name="Mondo S.J."/>
            <person name="Labutti K."/>
            <person name="Lipzen A."/>
            <person name="Dockter R."/>
            <person name="Kennedy M."/>
            <person name="Grigoriev I.V."/>
            <person name="Spatafora J.W."/>
        </authorList>
    </citation>
    <scope>NUCLEOTIDE SEQUENCE [LARGE SCALE GENOMIC DNA]</scope>
    <source>
        <strain evidence="2 3">CBS 120377</strain>
    </source>
</reference>
<dbReference type="OrthoDB" id="2157530at2759"/>
<sequence length="137" mass="15889">MSFSSEEYTYTPFENTTEIRLLTIHAGKAEDPVTCSLDVWDLENEPIYEALSYCWGPGNSETMVLNGILFRLRENLWSALWHLREQGKDRLIWADAVCINQKDIPERNSQIRLMKDIYKRATRVIAWLGTSSEDSDV</sequence>
<evidence type="ECO:0000259" key="1">
    <source>
        <dbReference type="Pfam" id="PF06985"/>
    </source>
</evidence>
<dbReference type="InterPro" id="IPR010730">
    <property type="entry name" value="HET"/>
</dbReference>
<protein>
    <recommendedName>
        <fullName evidence="1">Heterokaryon incompatibility domain-containing protein</fullName>
    </recommendedName>
</protein>